<proteinExistence type="predicted"/>
<accession>A0A1I7NHD1</accession>
<reference evidence="2" key="1">
    <citation type="submission" date="2016-10" db="EMBL/GenBank/DDBJ databases">
        <authorList>
            <person name="Varghese N."/>
            <person name="Submissions S."/>
        </authorList>
    </citation>
    <scope>NUCLEOTIDE SEQUENCE [LARGE SCALE GENOMIC DNA]</scope>
    <source>
        <strain evidence="2">DSM 1565</strain>
    </source>
</reference>
<dbReference type="AlphaFoldDB" id="A0A1I7NHD1"/>
<evidence type="ECO:0000313" key="2">
    <source>
        <dbReference type="Proteomes" id="UP000199423"/>
    </source>
</evidence>
<name>A0A1I7NHD1_9HYPH</name>
<dbReference type="Proteomes" id="UP000199423">
    <property type="component" value="Unassembled WGS sequence"/>
</dbReference>
<sequence>MPCVEWALAWGGTELKILRLSMGCAIALRIRGHRFWVAPAGVSFGFLKK</sequence>
<organism evidence="1 2">
    <name type="scientific">Hyphomicrobium facile</name>
    <dbReference type="NCBI Taxonomy" id="51670"/>
    <lineage>
        <taxon>Bacteria</taxon>
        <taxon>Pseudomonadati</taxon>
        <taxon>Pseudomonadota</taxon>
        <taxon>Alphaproteobacteria</taxon>
        <taxon>Hyphomicrobiales</taxon>
        <taxon>Hyphomicrobiaceae</taxon>
        <taxon>Hyphomicrobium</taxon>
    </lineage>
</organism>
<protein>
    <submittedName>
        <fullName evidence="1">Uncharacterized protein</fullName>
    </submittedName>
</protein>
<dbReference type="EMBL" id="FPCH01000002">
    <property type="protein sequence ID" value="SFV34087.1"/>
    <property type="molecule type" value="Genomic_DNA"/>
</dbReference>
<evidence type="ECO:0000313" key="1">
    <source>
        <dbReference type="EMBL" id="SFV34087.1"/>
    </source>
</evidence>
<keyword evidence="2" id="KW-1185">Reference proteome</keyword>
<gene>
    <name evidence="1" type="ORF">SAMN04488557_2212</name>
</gene>